<proteinExistence type="predicted"/>
<feature type="transmembrane region" description="Helical" evidence="1">
    <location>
        <begin position="6"/>
        <end position="24"/>
    </location>
</feature>
<protein>
    <submittedName>
        <fullName evidence="2">Uncharacterized protein</fullName>
    </submittedName>
</protein>
<accession>A0A2P2NQU1</accession>
<sequence length="42" mass="4861">MHYVNIINVGGLFLWAGIQYLFCWPEQTQTSEGHGRHKLDLS</sequence>
<evidence type="ECO:0000313" key="2">
    <source>
        <dbReference type="EMBL" id="MBX44886.1"/>
    </source>
</evidence>
<evidence type="ECO:0000256" key="1">
    <source>
        <dbReference type="SAM" id="Phobius"/>
    </source>
</evidence>
<name>A0A2P2NQU1_RHIMU</name>
<dbReference type="EMBL" id="GGEC01064402">
    <property type="protein sequence ID" value="MBX44886.1"/>
    <property type="molecule type" value="Transcribed_RNA"/>
</dbReference>
<keyword evidence="1" id="KW-1133">Transmembrane helix</keyword>
<organism evidence="2">
    <name type="scientific">Rhizophora mucronata</name>
    <name type="common">Asiatic mangrove</name>
    <dbReference type="NCBI Taxonomy" id="61149"/>
    <lineage>
        <taxon>Eukaryota</taxon>
        <taxon>Viridiplantae</taxon>
        <taxon>Streptophyta</taxon>
        <taxon>Embryophyta</taxon>
        <taxon>Tracheophyta</taxon>
        <taxon>Spermatophyta</taxon>
        <taxon>Magnoliopsida</taxon>
        <taxon>eudicotyledons</taxon>
        <taxon>Gunneridae</taxon>
        <taxon>Pentapetalae</taxon>
        <taxon>rosids</taxon>
        <taxon>fabids</taxon>
        <taxon>Malpighiales</taxon>
        <taxon>Rhizophoraceae</taxon>
        <taxon>Rhizophora</taxon>
    </lineage>
</organism>
<keyword evidence="1" id="KW-0472">Membrane</keyword>
<dbReference type="AlphaFoldDB" id="A0A2P2NQU1"/>
<reference evidence="2" key="1">
    <citation type="submission" date="2018-02" db="EMBL/GenBank/DDBJ databases">
        <title>Rhizophora mucronata_Transcriptome.</title>
        <authorList>
            <person name="Meera S.P."/>
            <person name="Sreeshan A."/>
            <person name="Augustine A."/>
        </authorList>
    </citation>
    <scope>NUCLEOTIDE SEQUENCE</scope>
    <source>
        <tissue evidence="2">Leaf</tissue>
    </source>
</reference>
<keyword evidence="1" id="KW-0812">Transmembrane</keyword>